<dbReference type="GO" id="GO:0004553">
    <property type="term" value="F:hydrolase activity, hydrolyzing O-glycosyl compounds"/>
    <property type="evidence" value="ECO:0007669"/>
    <property type="project" value="TreeGrafter"/>
</dbReference>
<dbReference type="Gene3D" id="3.20.20.80">
    <property type="entry name" value="Glycosidases"/>
    <property type="match status" value="1"/>
</dbReference>
<evidence type="ECO:0008006" key="3">
    <source>
        <dbReference type="Google" id="ProtNLM"/>
    </source>
</evidence>
<dbReference type="SUPFAM" id="SSF51445">
    <property type="entry name" value="(Trans)glycosidases"/>
    <property type="match status" value="1"/>
</dbReference>
<accession>A0A285V5F5</accession>
<sequence>MRVMAAPTASAVPAASPRRGRTWLVVAAVLALVAAGGLALLPGGPAEPARGGTKVVVPLSPVGGEQPDGSTQTRANAYDEVTRAAADGAAGVRVTADLSWLCDADRSCTTAPLDPLVERADELGLRFYLHVNSTPQWMDPRGTWFAPVGPDAEVWAGLFAQLVERFGTRVAGYEVWNEPNLVEAWRQGPDPRQYAGLLKAVWTAADAVDPDAQIIGGILSNNDLGYMHELSTALADLGGNASNRFFYDQLGVHPYAGGDGVGYDPLEEAGSRDVETPYGVKDMTFLGLERLRAQVHADEGIWRDVVVGEFGYDRTPGNWYFVPEPRRGEYLAAALDRAAAWPWLQGVTVYTGEGFAIAGTPSADVLERDADR</sequence>
<organism evidence="1 2">
    <name type="scientific">Blastococcus aggregatus</name>
    <dbReference type="NCBI Taxonomy" id="38502"/>
    <lineage>
        <taxon>Bacteria</taxon>
        <taxon>Bacillati</taxon>
        <taxon>Actinomycetota</taxon>
        <taxon>Actinomycetes</taxon>
        <taxon>Geodermatophilales</taxon>
        <taxon>Geodermatophilaceae</taxon>
        <taxon>Blastococcus</taxon>
    </lineage>
</organism>
<reference evidence="2" key="1">
    <citation type="submission" date="2017-08" db="EMBL/GenBank/DDBJ databases">
        <authorList>
            <person name="Varghese N."/>
            <person name="Submissions S."/>
        </authorList>
    </citation>
    <scope>NUCLEOTIDE SEQUENCE [LARGE SCALE GENOMIC DNA]</scope>
    <source>
        <strain evidence="2">DSM 4725</strain>
    </source>
</reference>
<dbReference type="EMBL" id="OBQI01000001">
    <property type="protein sequence ID" value="SOC47731.1"/>
    <property type="molecule type" value="Genomic_DNA"/>
</dbReference>
<proteinExistence type="predicted"/>
<gene>
    <name evidence="1" type="ORF">SAMN05660748_0988</name>
</gene>
<dbReference type="InterPro" id="IPR017853">
    <property type="entry name" value="GH"/>
</dbReference>
<evidence type="ECO:0000313" key="1">
    <source>
        <dbReference type="EMBL" id="SOC47731.1"/>
    </source>
</evidence>
<keyword evidence="2" id="KW-1185">Reference proteome</keyword>
<dbReference type="AlphaFoldDB" id="A0A285V5F5"/>
<dbReference type="Proteomes" id="UP000219435">
    <property type="component" value="Unassembled WGS sequence"/>
</dbReference>
<protein>
    <recommendedName>
        <fullName evidence="3">Cellulase (Glycosyl hydrolase family 5)</fullName>
    </recommendedName>
</protein>
<dbReference type="PANTHER" id="PTHR12631:SF10">
    <property type="entry name" value="BETA-XYLOSIDASE-LIKE PROTEIN-RELATED"/>
    <property type="match status" value="1"/>
</dbReference>
<dbReference type="InterPro" id="IPR051923">
    <property type="entry name" value="Glycosyl_Hydrolase_39"/>
</dbReference>
<name>A0A285V5F5_9ACTN</name>
<evidence type="ECO:0000313" key="2">
    <source>
        <dbReference type="Proteomes" id="UP000219435"/>
    </source>
</evidence>
<dbReference type="PANTHER" id="PTHR12631">
    <property type="entry name" value="ALPHA-L-IDURONIDASE"/>
    <property type="match status" value="1"/>
</dbReference>